<gene>
    <name evidence="1" type="ORF">pf16_24</name>
</gene>
<proteinExistence type="predicted"/>
<organism evidence="1 2">
    <name type="scientific">Pseudomonas phage pf16</name>
    <dbReference type="NCBI Taxonomy" id="1815630"/>
    <lineage>
        <taxon>Viruses</taxon>
        <taxon>Duplodnaviria</taxon>
        <taxon>Heunggongvirae</taxon>
        <taxon>Uroviricota</taxon>
        <taxon>Caudoviricetes</taxon>
        <taxon>Chakrabartyvirus</taxon>
        <taxon>Chakrabartyvirus pf16</taxon>
    </lineage>
</organism>
<accession>A0A1S5R3H6</accession>
<evidence type="ECO:0000313" key="1">
    <source>
        <dbReference type="EMBL" id="AND74947.1"/>
    </source>
</evidence>
<name>A0A1S5R3H6_9CAUD</name>
<sequence>MRKVSELIRLAVENPLYLNGDQNTNHNTGFLCNVVEKMPFTKAEKRATLNAISAAIGPSSETLFGFMIENYAPICDSPVMTRAKMHELICSNTCRQRNDLRVQFWAVLCMDLVRKGL</sequence>
<keyword evidence="2" id="KW-1185">Reference proteome</keyword>
<dbReference type="Proteomes" id="UP000225821">
    <property type="component" value="Segment"/>
</dbReference>
<evidence type="ECO:0000313" key="2">
    <source>
        <dbReference type="Proteomes" id="UP000225821"/>
    </source>
</evidence>
<dbReference type="EMBL" id="KU873925">
    <property type="protein sequence ID" value="AND74947.1"/>
    <property type="molecule type" value="Genomic_DNA"/>
</dbReference>
<protein>
    <submittedName>
        <fullName evidence="1">Uncharacterized protein</fullName>
    </submittedName>
</protein>
<reference evidence="1 2" key="1">
    <citation type="submission" date="2016-03" db="EMBL/GenBank/DDBJ databases">
        <title>Characterisation of pf16 and phiPMW: Two novel phages infecting Pseudomonas putida PpG1.</title>
        <authorList>
            <person name="Magill D.J."/>
            <person name="Krylov V.N."/>
            <person name="Shaburova O.V."/>
            <person name="Allen C.C.R."/>
            <person name="McGrath J.W."/>
            <person name="Quinn J.P."/>
            <person name="Kulakov L.A."/>
        </authorList>
    </citation>
    <scope>NUCLEOTIDE SEQUENCE [LARGE SCALE GENOMIC DNA]</scope>
</reference>